<organism evidence="1 2">
    <name type="scientific">Durio zibethinus</name>
    <name type="common">Durian</name>
    <dbReference type="NCBI Taxonomy" id="66656"/>
    <lineage>
        <taxon>Eukaryota</taxon>
        <taxon>Viridiplantae</taxon>
        <taxon>Streptophyta</taxon>
        <taxon>Embryophyta</taxon>
        <taxon>Tracheophyta</taxon>
        <taxon>Spermatophyta</taxon>
        <taxon>Magnoliopsida</taxon>
        <taxon>eudicotyledons</taxon>
        <taxon>Gunneridae</taxon>
        <taxon>Pentapetalae</taxon>
        <taxon>rosids</taxon>
        <taxon>malvids</taxon>
        <taxon>Malvales</taxon>
        <taxon>Malvaceae</taxon>
        <taxon>Helicteroideae</taxon>
        <taxon>Durio</taxon>
    </lineage>
</organism>
<dbReference type="AlphaFoldDB" id="A0A6P5X4C6"/>
<dbReference type="Gene3D" id="2.170.270.10">
    <property type="entry name" value="SET domain"/>
    <property type="match status" value="1"/>
</dbReference>
<dbReference type="InterPro" id="IPR046341">
    <property type="entry name" value="SET_dom_sf"/>
</dbReference>
<sequence length="164" mass="18251">MAWIATTFTARDVGVVILGQSFCCAPRPRATRDIICFALDPFLFRCLRLLVLSLLLQHQETPMSYESTEKLSQSNIRKRKRASGLAMSKKKRKLLAFYPTEDTQRRLGQIASLATALNASGTEYSDELIYRPGMALRSANCAALEKGGMPGMENSLLSSSTQRR</sequence>
<dbReference type="GeneID" id="111280281"/>
<keyword evidence="1" id="KW-1185">Reference proteome</keyword>
<evidence type="ECO:0000313" key="2">
    <source>
        <dbReference type="RefSeq" id="XP_022723229.1"/>
    </source>
</evidence>
<dbReference type="PANTHER" id="PTHR48458">
    <property type="entry name" value="SET DOMAIN-CONTAINING PROTEIN"/>
    <property type="match status" value="1"/>
</dbReference>
<accession>A0A6P5X4C6</accession>
<dbReference type="PANTHER" id="PTHR48458:SF1">
    <property type="entry name" value="SET DOMAIN-CONTAINING PROTEIN"/>
    <property type="match status" value="1"/>
</dbReference>
<dbReference type="RefSeq" id="XP_022723229.1">
    <property type="nucleotide sequence ID" value="XM_022867494.1"/>
</dbReference>
<evidence type="ECO:0000313" key="1">
    <source>
        <dbReference type="Proteomes" id="UP000515121"/>
    </source>
</evidence>
<protein>
    <submittedName>
        <fullName evidence="2">Uncharacterized protein LOC111280281 isoform X1</fullName>
    </submittedName>
</protein>
<dbReference type="KEGG" id="dzi:111280281"/>
<dbReference type="Proteomes" id="UP000515121">
    <property type="component" value="Unplaced"/>
</dbReference>
<dbReference type="OrthoDB" id="336088at2759"/>
<proteinExistence type="predicted"/>
<reference evidence="2" key="1">
    <citation type="submission" date="2025-08" db="UniProtKB">
        <authorList>
            <consortium name="RefSeq"/>
        </authorList>
    </citation>
    <scope>IDENTIFICATION</scope>
    <source>
        <tissue evidence="2">Fruit stalk</tissue>
    </source>
</reference>
<name>A0A6P5X4C6_DURZI</name>
<gene>
    <name evidence="2" type="primary">LOC111280281</name>
</gene>
<dbReference type="InterPro" id="IPR053114">
    <property type="entry name" value="ATXR5/ATXR6"/>
</dbReference>